<accession>A0A163YTH1</accession>
<proteinExistence type="predicted"/>
<comment type="caution">
    <text evidence="3">The sequence shown here is derived from an EMBL/GenBank/DDBJ whole genome shotgun (WGS) entry which is preliminary data.</text>
</comment>
<reference evidence="3 4" key="1">
    <citation type="submission" date="2016-01" db="EMBL/GenBank/DDBJ databases">
        <title>Whole genome sequencing of Myroides marinus L41.</title>
        <authorList>
            <person name="Hong K.W."/>
        </authorList>
    </citation>
    <scope>NUCLEOTIDE SEQUENCE [LARGE SCALE GENOMIC DNA]</scope>
    <source>
        <strain evidence="3 4">L41</strain>
    </source>
</reference>
<dbReference type="Gene3D" id="3.40.50.150">
    <property type="entry name" value="Vaccinia Virus protein VP39"/>
    <property type="match status" value="1"/>
</dbReference>
<dbReference type="OrthoDB" id="9770553at2"/>
<dbReference type="PANTHER" id="PTHR43861">
    <property type="entry name" value="TRANS-ACONITATE 2-METHYLTRANSFERASE-RELATED"/>
    <property type="match status" value="1"/>
</dbReference>
<dbReference type="InterPro" id="IPR029063">
    <property type="entry name" value="SAM-dependent_MTases_sf"/>
</dbReference>
<dbReference type="Gene3D" id="2.20.25.110">
    <property type="entry name" value="S-adenosyl-L-methionine-dependent methyltransferases"/>
    <property type="match status" value="1"/>
</dbReference>
<sequence length="241" mass="27631">MKDKLYQDESLVQFYDYDNERTSDYDQYLAIADKVECVLDLGCGTGRLAVELAKQGKHVVGVEFASAMLDVAKRRSSLVEWIQGDARSIRLDQKFDLIILSGHVFQVFLTKEDRLAVLETIKEHLSPKGRYIFDSRNPLAKDWLTWTKEESIRTFSHPLFGEVTAWNTIEGDAKELIYSTFYIVENTKDEYSAKSKISFPTVNEIATLVSEVGLGIANVYGDWNFNLYTESSEEIIWYGYV</sequence>
<name>A0A163YTH1_9FLAO</name>
<dbReference type="Proteomes" id="UP000076630">
    <property type="component" value="Unassembled WGS sequence"/>
</dbReference>
<evidence type="ECO:0000313" key="4">
    <source>
        <dbReference type="Proteomes" id="UP000076630"/>
    </source>
</evidence>
<feature type="domain" description="Methyltransferase" evidence="2">
    <location>
        <begin position="38"/>
        <end position="129"/>
    </location>
</feature>
<keyword evidence="4" id="KW-1185">Reference proteome</keyword>
<keyword evidence="3" id="KW-0489">Methyltransferase</keyword>
<evidence type="ECO:0000313" key="3">
    <source>
        <dbReference type="EMBL" id="KZE80280.1"/>
    </source>
</evidence>
<protein>
    <submittedName>
        <fullName evidence="3">Methyltransferase type 11</fullName>
    </submittedName>
</protein>
<dbReference type="GO" id="GO:0008168">
    <property type="term" value="F:methyltransferase activity"/>
    <property type="evidence" value="ECO:0007669"/>
    <property type="project" value="UniProtKB-KW"/>
</dbReference>
<keyword evidence="1 3" id="KW-0808">Transferase</keyword>
<dbReference type="GO" id="GO:0032259">
    <property type="term" value="P:methylation"/>
    <property type="evidence" value="ECO:0007669"/>
    <property type="project" value="UniProtKB-KW"/>
</dbReference>
<dbReference type="EMBL" id="LQNU01000057">
    <property type="protein sequence ID" value="KZE80280.1"/>
    <property type="molecule type" value="Genomic_DNA"/>
</dbReference>
<evidence type="ECO:0000259" key="2">
    <source>
        <dbReference type="Pfam" id="PF13649"/>
    </source>
</evidence>
<dbReference type="Pfam" id="PF13649">
    <property type="entry name" value="Methyltransf_25"/>
    <property type="match status" value="1"/>
</dbReference>
<dbReference type="AlphaFoldDB" id="A0A163YTH1"/>
<gene>
    <name evidence="3" type="ORF">AV926_10475</name>
</gene>
<dbReference type="InterPro" id="IPR041698">
    <property type="entry name" value="Methyltransf_25"/>
</dbReference>
<dbReference type="CDD" id="cd02440">
    <property type="entry name" value="AdoMet_MTases"/>
    <property type="match status" value="1"/>
</dbReference>
<organism evidence="3 4">
    <name type="scientific">Myroides marinus</name>
    <dbReference type="NCBI Taxonomy" id="703342"/>
    <lineage>
        <taxon>Bacteria</taxon>
        <taxon>Pseudomonadati</taxon>
        <taxon>Bacteroidota</taxon>
        <taxon>Flavobacteriia</taxon>
        <taxon>Flavobacteriales</taxon>
        <taxon>Flavobacteriaceae</taxon>
        <taxon>Myroides</taxon>
    </lineage>
</organism>
<dbReference type="SUPFAM" id="SSF53335">
    <property type="entry name" value="S-adenosyl-L-methionine-dependent methyltransferases"/>
    <property type="match status" value="1"/>
</dbReference>
<evidence type="ECO:0000256" key="1">
    <source>
        <dbReference type="ARBA" id="ARBA00022679"/>
    </source>
</evidence>